<dbReference type="GO" id="GO:0000329">
    <property type="term" value="C:fungal-type vacuole membrane"/>
    <property type="evidence" value="ECO:0007669"/>
    <property type="project" value="InterPro"/>
</dbReference>
<evidence type="ECO:0000256" key="1">
    <source>
        <dbReference type="SAM" id="Phobius"/>
    </source>
</evidence>
<dbReference type="InterPro" id="IPR022185">
    <property type="entry name" value="DUF3712"/>
</dbReference>
<sequence length="334" mass="36230">MYPGKGPSLDGRKHGVVKRNCTRRWWFWLIFFVIANVAIVVGIVCGVIPIVAQNSVTNAIVRADGIAITNPSDDRITLAMNATVFAHAPVKARFANQTFEMYLPDDKNQTTFMTLDVGELEANPTMAINVTGADTNILNKEIYQTFSKQVLSKGNFSLVIRSKPILKVGSLQYRVNFEKTVQLKGFNGLRGITITNPTILNGSAVMEDGTNLLTDGVIPNPSSFTMQIGDLTADISIDTLKLGFSVIKNLTLYPGDNAVKIYNHINPELMGLPMFSAILDQPNVNITLAINSTILNGQHISWLETPLREASPFYAIMNPGSAPAVGSAMAGGLS</sequence>
<gene>
    <name evidence="2" type="ORF">DRE_00215</name>
</gene>
<organism evidence="2 3">
    <name type="scientific">Drechslerella stenobrocha 248</name>
    <dbReference type="NCBI Taxonomy" id="1043628"/>
    <lineage>
        <taxon>Eukaryota</taxon>
        <taxon>Fungi</taxon>
        <taxon>Dikarya</taxon>
        <taxon>Ascomycota</taxon>
        <taxon>Pezizomycotina</taxon>
        <taxon>Orbiliomycetes</taxon>
        <taxon>Orbiliales</taxon>
        <taxon>Orbiliaceae</taxon>
        <taxon>Drechslerella</taxon>
    </lineage>
</organism>
<accession>W7IHY7</accession>
<dbReference type="Pfam" id="PF12505">
    <property type="entry name" value="DUF3712"/>
    <property type="match status" value="1"/>
</dbReference>
<dbReference type="OrthoDB" id="10039566at2759"/>
<keyword evidence="1" id="KW-1133">Transmembrane helix</keyword>
<dbReference type="PANTHER" id="PTHR35895:SF1">
    <property type="entry name" value="LIPID-BINDING SERUM GLYCOPROTEIN C-TERMINAL DOMAIN-CONTAINING PROTEIN"/>
    <property type="match status" value="1"/>
</dbReference>
<dbReference type="EMBL" id="KI966371">
    <property type="protein sequence ID" value="EWC48910.1"/>
    <property type="molecule type" value="Genomic_DNA"/>
</dbReference>
<name>W7IHY7_9PEZI</name>
<protein>
    <submittedName>
        <fullName evidence="2">Uncharacterized protein</fullName>
    </submittedName>
</protein>
<dbReference type="InterPro" id="IPR046368">
    <property type="entry name" value="Tag1"/>
</dbReference>
<proteinExistence type="predicted"/>
<keyword evidence="1" id="KW-0812">Transmembrane</keyword>
<dbReference type="PANTHER" id="PTHR35895">
    <property type="entry name" value="CHROMOSOME 16, WHOLE GENOME SHOTGUN SEQUENCE"/>
    <property type="match status" value="1"/>
</dbReference>
<dbReference type="AlphaFoldDB" id="W7IHY7"/>
<feature type="transmembrane region" description="Helical" evidence="1">
    <location>
        <begin position="25"/>
        <end position="52"/>
    </location>
</feature>
<evidence type="ECO:0000313" key="3">
    <source>
        <dbReference type="Proteomes" id="UP000024837"/>
    </source>
</evidence>
<evidence type="ECO:0000313" key="2">
    <source>
        <dbReference type="EMBL" id="EWC48910.1"/>
    </source>
</evidence>
<keyword evidence="1" id="KW-0472">Membrane</keyword>
<dbReference type="Proteomes" id="UP000024837">
    <property type="component" value="Unassembled WGS sequence"/>
</dbReference>
<dbReference type="HOGENOM" id="CLU_035244_1_0_1"/>
<reference evidence="2 3" key="1">
    <citation type="submission" date="2013-05" db="EMBL/GenBank/DDBJ databases">
        <title>Drechslerella stenobrocha genome reveals carnivorous origination and mechanical trapping mechanism of predatory fungi.</title>
        <authorList>
            <person name="Liu X."/>
            <person name="Zhang W."/>
            <person name="Liu K."/>
        </authorList>
    </citation>
    <scope>NUCLEOTIDE SEQUENCE [LARGE SCALE GENOMIC DNA]</scope>
    <source>
        <strain evidence="2 3">248</strain>
    </source>
</reference>
<keyword evidence="3" id="KW-1185">Reference proteome</keyword>